<sequence>MSPPPPFETLPEVSNNKKKKKKSRKKTPLVVPPAIRDLSKQKKPAARSSPPKLSPMKDPARDIIELSSETSDAEEGATTAAAAAAKQSEIFKRPYESESEGELTIIDEETPQPVKSRKTKAKNPPKKRKTTPAAAAVAKAAKKQSAKKGEKRDDTPRPRRCKPVPPNCISQMDYNRARLFQKGDPELPSNDAVGKPTEPRILPVVDKKSSVPRDQMPDLENTMTIDQGEFPLTLPKDSDVDKEVGELLRRTDALEITDSEDESTGEIKKKIEAFKKEAPVWPMNRYALRKAFKLAYNAKFGVRPSMADCRIGAWLQRIARKYHHAKRYSQPLNEAEYRIFIENVSKGTSLESFYNEPGLEVGPRLVWDRVGSFFPIFAIDGFIHYYIKELKIWVHFEKRGWRLMSITDKDLGHPAILLATLNEMPPMVFPWPFTSADDPYAKEKSTILLVLGFIPLGTYPEYALEAVDISKEVLQTLCIEEQITQPPSADQMIALNERLENKCYRMVNTAFKMDLLGPEDGLTDEEILEVRYNGLILKMDEMLGGSKPATTLPLKNRDPFEAIVAALPRVFTENKDVWPQKIFIKTLIYANSCQKFTENPAMMQLFGVGEILPAPVVAWQQWLNYPLLDINMSTGEAKRAQVELEKFVANYKPMPASNAVPTTSSSSAAAGDEVSSKKKSRRLTLEQMEDAATSYGLHDSDDEQISSVPRANMPQN</sequence>
<feature type="compositionally biased region" description="Low complexity" evidence="1">
    <location>
        <begin position="76"/>
        <end position="85"/>
    </location>
</feature>
<reference evidence="2 3" key="1">
    <citation type="submission" date="2021-04" db="EMBL/GenBank/DDBJ databases">
        <authorList>
            <person name="Bliznina A."/>
        </authorList>
    </citation>
    <scope>NUCLEOTIDE SEQUENCE [LARGE SCALE GENOMIC DNA]</scope>
</reference>
<gene>
    <name evidence="2" type="ORF">OKIOD_LOCUS1353</name>
</gene>
<feature type="compositionally biased region" description="Acidic residues" evidence="1">
    <location>
        <begin position="97"/>
        <end position="110"/>
    </location>
</feature>
<accession>A0ABN7RNA3</accession>
<feature type="compositionally biased region" description="Polar residues" evidence="1">
    <location>
        <begin position="705"/>
        <end position="716"/>
    </location>
</feature>
<feature type="compositionally biased region" description="Low complexity" evidence="1">
    <location>
        <begin position="658"/>
        <end position="670"/>
    </location>
</feature>
<keyword evidence="3" id="KW-1185">Reference proteome</keyword>
<organism evidence="2 3">
    <name type="scientific">Oikopleura dioica</name>
    <name type="common">Tunicate</name>
    <dbReference type="NCBI Taxonomy" id="34765"/>
    <lineage>
        <taxon>Eukaryota</taxon>
        <taxon>Metazoa</taxon>
        <taxon>Chordata</taxon>
        <taxon>Tunicata</taxon>
        <taxon>Appendicularia</taxon>
        <taxon>Copelata</taxon>
        <taxon>Oikopleuridae</taxon>
        <taxon>Oikopleura</taxon>
    </lineage>
</organism>
<feature type="region of interest" description="Disordered" evidence="1">
    <location>
        <begin position="1"/>
        <end position="173"/>
    </location>
</feature>
<evidence type="ECO:0000313" key="3">
    <source>
        <dbReference type="Proteomes" id="UP001158576"/>
    </source>
</evidence>
<protein>
    <submittedName>
        <fullName evidence="2">Oidioi.mRNA.OKI2018_I69.PAR.g9795.t1.cds</fullName>
    </submittedName>
</protein>
<evidence type="ECO:0000256" key="1">
    <source>
        <dbReference type="SAM" id="MobiDB-lite"/>
    </source>
</evidence>
<feature type="compositionally biased region" description="Basic and acidic residues" evidence="1">
    <location>
        <begin position="147"/>
        <end position="157"/>
    </location>
</feature>
<name>A0ABN7RNA3_OIKDI</name>
<proteinExistence type="predicted"/>
<feature type="compositionally biased region" description="Basic residues" evidence="1">
    <location>
        <begin position="115"/>
        <end position="130"/>
    </location>
</feature>
<evidence type="ECO:0000313" key="2">
    <source>
        <dbReference type="EMBL" id="CAG5081133.1"/>
    </source>
</evidence>
<dbReference type="EMBL" id="OU015568">
    <property type="protein sequence ID" value="CAG5081133.1"/>
    <property type="molecule type" value="Genomic_DNA"/>
</dbReference>
<feature type="compositionally biased region" description="Basic residues" evidence="1">
    <location>
        <begin position="16"/>
        <end position="27"/>
    </location>
</feature>
<feature type="region of interest" description="Disordered" evidence="1">
    <location>
        <begin position="658"/>
        <end position="716"/>
    </location>
</feature>
<dbReference type="Proteomes" id="UP001158576">
    <property type="component" value="Chromosome PAR"/>
</dbReference>